<comment type="caution">
    <text evidence="1">The sequence shown here is derived from an EMBL/GenBank/DDBJ whole genome shotgun (WGS) entry which is preliminary data.</text>
</comment>
<dbReference type="EMBL" id="JAHFXF010000001">
    <property type="protein sequence ID" value="KAG9701339.1"/>
    <property type="molecule type" value="Genomic_DNA"/>
</dbReference>
<protein>
    <submittedName>
        <fullName evidence="1">Uncharacterized protein</fullName>
    </submittedName>
</protein>
<gene>
    <name evidence="1" type="ORF">KCU76_g107</name>
</gene>
<sequence length="130" mass="14921">MTRSRSDSFLGLRPSMPLSNELALTNMLDWLLAATWLLPKMTRSMLPADWSRRSDYFQRHVTASDQSIDLYRPRLQRVFVHCMNCRGKLVSEERAPFLIGKPRLGFTPRLKAGFLSQLGALSMSKSRYVA</sequence>
<evidence type="ECO:0000313" key="1">
    <source>
        <dbReference type="EMBL" id="KAG9701339.1"/>
    </source>
</evidence>
<name>A0A9P8EXD4_AURME</name>
<reference evidence="1" key="1">
    <citation type="journal article" date="2021" name="J Fungi (Basel)">
        <title>Virulence traits and population genomics of the black yeast Aureobasidium melanogenum.</title>
        <authorList>
            <person name="Cernosa A."/>
            <person name="Sun X."/>
            <person name="Gostincar C."/>
            <person name="Fang C."/>
            <person name="Gunde-Cimerman N."/>
            <person name="Song Z."/>
        </authorList>
    </citation>
    <scope>NUCLEOTIDE SEQUENCE</scope>
    <source>
        <strain evidence="1">EXF-9911</strain>
    </source>
</reference>
<proteinExistence type="predicted"/>
<dbReference type="Proteomes" id="UP000779574">
    <property type="component" value="Unassembled WGS sequence"/>
</dbReference>
<organism evidence="1 2">
    <name type="scientific">Aureobasidium melanogenum</name>
    <name type="common">Aureobasidium pullulans var. melanogenum</name>
    <dbReference type="NCBI Taxonomy" id="46634"/>
    <lineage>
        <taxon>Eukaryota</taxon>
        <taxon>Fungi</taxon>
        <taxon>Dikarya</taxon>
        <taxon>Ascomycota</taxon>
        <taxon>Pezizomycotina</taxon>
        <taxon>Dothideomycetes</taxon>
        <taxon>Dothideomycetidae</taxon>
        <taxon>Dothideales</taxon>
        <taxon>Saccotheciaceae</taxon>
        <taxon>Aureobasidium</taxon>
    </lineage>
</organism>
<dbReference type="AlphaFoldDB" id="A0A9P8EXD4"/>
<evidence type="ECO:0000313" key="2">
    <source>
        <dbReference type="Proteomes" id="UP000779574"/>
    </source>
</evidence>
<reference evidence="1" key="2">
    <citation type="submission" date="2021-08" db="EMBL/GenBank/DDBJ databases">
        <authorList>
            <person name="Gostincar C."/>
            <person name="Sun X."/>
            <person name="Song Z."/>
            <person name="Gunde-Cimerman N."/>
        </authorList>
    </citation>
    <scope>NUCLEOTIDE SEQUENCE</scope>
    <source>
        <strain evidence="1">EXF-9911</strain>
    </source>
</reference>
<accession>A0A9P8EXD4</accession>
<feature type="non-terminal residue" evidence="1">
    <location>
        <position position="130"/>
    </location>
</feature>